<protein>
    <submittedName>
        <fullName evidence="1">Uncharacterized protein</fullName>
    </submittedName>
</protein>
<sequence>MIKEKIKNLYDEIDDDSPDVPEMKHMEYSKRMTEIVHHFEKCLLIKPIEAEALRRKILEEYGEINTED</sequence>
<evidence type="ECO:0000313" key="2">
    <source>
        <dbReference type="Proteomes" id="UP000637643"/>
    </source>
</evidence>
<accession>A0A917FYA9</accession>
<name>A0A917FYA9_9BACL</name>
<dbReference type="EMBL" id="BMKR01000066">
    <property type="protein sequence ID" value="GGG13989.1"/>
    <property type="molecule type" value="Genomic_DNA"/>
</dbReference>
<dbReference type="AlphaFoldDB" id="A0A917FYA9"/>
<gene>
    <name evidence="1" type="ORF">GCM10010912_68010</name>
</gene>
<keyword evidence="2" id="KW-1185">Reference proteome</keyword>
<comment type="caution">
    <text evidence="1">The sequence shown here is derived from an EMBL/GenBank/DDBJ whole genome shotgun (WGS) entry which is preliminary data.</text>
</comment>
<dbReference type="Proteomes" id="UP000637643">
    <property type="component" value="Unassembled WGS sequence"/>
</dbReference>
<evidence type="ECO:0000313" key="1">
    <source>
        <dbReference type="EMBL" id="GGG13989.1"/>
    </source>
</evidence>
<proteinExistence type="predicted"/>
<organism evidence="1 2">
    <name type="scientific">Paenibacillus albidus</name>
    <dbReference type="NCBI Taxonomy" id="2041023"/>
    <lineage>
        <taxon>Bacteria</taxon>
        <taxon>Bacillati</taxon>
        <taxon>Bacillota</taxon>
        <taxon>Bacilli</taxon>
        <taxon>Bacillales</taxon>
        <taxon>Paenibacillaceae</taxon>
        <taxon>Paenibacillus</taxon>
    </lineage>
</organism>
<dbReference type="RefSeq" id="WP_189032592.1">
    <property type="nucleotide sequence ID" value="NZ_BMKR01000066.1"/>
</dbReference>
<reference evidence="1" key="2">
    <citation type="submission" date="2020-09" db="EMBL/GenBank/DDBJ databases">
        <authorList>
            <person name="Sun Q."/>
            <person name="Zhou Y."/>
        </authorList>
    </citation>
    <scope>NUCLEOTIDE SEQUENCE</scope>
    <source>
        <strain evidence="1">CGMCC 1.16134</strain>
    </source>
</reference>
<reference evidence="1" key="1">
    <citation type="journal article" date="2014" name="Int. J. Syst. Evol. Microbiol.">
        <title>Complete genome sequence of Corynebacterium casei LMG S-19264T (=DSM 44701T), isolated from a smear-ripened cheese.</title>
        <authorList>
            <consortium name="US DOE Joint Genome Institute (JGI-PGF)"/>
            <person name="Walter F."/>
            <person name="Albersmeier A."/>
            <person name="Kalinowski J."/>
            <person name="Ruckert C."/>
        </authorList>
    </citation>
    <scope>NUCLEOTIDE SEQUENCE</scope>
    <source>
        <strain evidence="1">CGMCC 1.16134</strain>
    </source>
</reference>